<organism evidence="2">
    <name type="scientific">termite gut metagenome</name>
    <dbReference type="NCBI Taxonomy" id="433724"/>
    <lineage>
        <taxon>unclassified sequences</taxon>
        <taxon>metagenomes</taxon>
        <taxon>organismal metagenomes</taxon>
    </lineage>
</organism>
<reference evidence="2" key="1">
    <citation type="submission" date="2019-03" db="EMBL/GenBank/DDBJ databases">
        <title>Single cell metagenomics reveals metabolic interactions within the superorganism composed of flagellate Streblomastix strix and complex community of Bacteroidetes bacteria on its surface.</title>
        <authorList>
            <person name="Treitli S.C."/>
            <person name="Kolisko M."/>
            <person name="Husnik F."/>
            <person name="Keeling P."/>
            <person name="Hampl V."/>
        </authorList>
    </citation>
    <scope>NUCLEOTIDE SEQUENCE</scope>
    <source>
        <strain evidence="2">STM</strain>
    </source>
</reference>
<name>A0A5J4T0F1_9ZZZZ</name>
<gene>
    <name evidence="2" type="ORF">EZS27_001251</name>
</gene>
<feature type="compositionally biased region" description="Basic and acidic residues" evidence="1">
    <location>
        <begin position="173"/>
        <end position="182"/>
    </location>
</feature>
<evidence type="ECO:0000313" key="2">
    <source>
        <dbReference type="EMBL" id="KAA6351442.1"/>
    </source>
</evidence>
<feature type="region of interest" description="Disordered" evidence="1">
    <location>
        <begin position="173"/>
        <end position="207"/>
    </location>
</feature>
<proteinExistence type="predicted"/>
<comment type="caution">
    <text evidence="2">The sequence shown here is derived from an EMBL/GenBank/DDBJ whole genome shotgun (WGS) entry which is preliminary data.</text>
</comment>
<evidence type="ECO:0000256" key="1">
    <source>
        <dbReference type="SAM" id="MobiDB-lite"/>
    </source>
</evidence>
<dbReference type="EMBL" id="SNRY01000014">
    <property type="protein sequence ID" value="KAA6351442.1"/>
    <property type="molecule type" value="Genomic_DNA"/>
</dbReference>
<dbReference type="AlphaFoldDB" id="A0A5J4T0F1"/>
<protein>
    <submittedName>
        <fullName evidence="2">Uncharacterized protein</fullName>
    </submittedName>
</protein>
<feature type="compositionally biased region" description="Polar residues" evidence="1">
    <location>
        <begin position="194"/>
        <end position="207"/>
    </location>
</feature>
<sequence length="295" mass="33974">MKCENTKKKQSNRPIARYVSKANTDKFAKAGFFTIHPIHLDKVLTSHEYAFFEFLRNETQTGTQYVSYTLIHLELGLSSNKTKELKDNLQALGFVRELYCNKHNGSAYKIETDNVLELVNKLNACTNRVERLNIANKFRISKGLDSIVGNRIEKYSGSAFDIDNALSVHNKERYEDIPENKKEKGKKRKKKTANEPNTATPEANTQANVPIQKDPVNSIPEKVVNPFPAYLTASLYKLNHNEAEKRKGNDMYYNQSKEVYLNEFQKYSNNAFEPFFDGIYWKVKPNTNNVNLNKN</sequence>
<accession>A0A5J4T0F1</accession>